<dbReference type="Proteomes" id="UP001500622">
    <property type="component" value="Unassembled WGS sequence"/>
</dbReference>
<reference evidence="3" key="1">
    <citation type="journal article" date="2019" name="Int. J. Syst. Evol. Microbiol.">
        <title>The Global Catalogue of Microorganisms (GCM) 10K type strain sequencing project: providing services to taxonomists for standard genome sequencing and annotation.</title>
        <authorList>
            <consortium name="The Broad Institute Genomics Platform"/>
            <consortium name="The Broad Institute Genome Sequencing Center for Infectious Disease"/>
            <person name="Wu L."/>
            <person name="Ma J."/>
        </authorList>
    </citation>
    <scope>NUCLEOTIDE SEQUENCE [LARGE SCALE GENOMIC DNA]</scope>
    <source>
        <strain evidence="3">JCM 17810</strain>
    </source>
</reference>
<protein>
    <submittedName>
        <fullName evidence="2">Beta-propeller fold lactonase family protein</fullName>
    </submittedName>
</protein>
<accession>A0ABP8LNW8</accession>
<evidence type="ECO:0000313" key="3">
    <source>
        <dbReference type="Proteomes" id="UP001500622"/>
    </source>
</evidence>
<sequence length="341" mass="34815">MLGVTIWLGVHGPVAAGGGVWRTALEDETLAPPTQAAELPNASFVATHPTLPVLYAVAEDEPGAVATFTVGDDGGLTPLGDSAAVGDNPCHLWVGDGWIYVSCYGDGTLWAVPLAADGALTSDVVRLPHHGSGPTARQEGPHVHSSAVVGDRLVVADLGTDSLWSYRLDGGRPGGRAARTAMPAGFGPRHLLVRDGVLLVTGELSGEVAAVEWDGSGVGTVVTTIAAGTRPSVDERPPRQLSHLTEVAGPHGLRHVLVGVRGSDTISTLRLTGDRAPVALELVAEVATVASPRHFAVVGERLLVAGALSGDVGVHRVTDGLPGPVEARVPLPGVMSVLGPP</sequence>
<keyword evidence="3" id="KW-1185">Reference proteome</keyword>
<comment type="similarity">
    <text evidence="1">Belongs to the cycloisomerase 2 family.</text>
</comment>
<comment type="caution">
    <text evidence="2">The sequence shown here is derived from an EMBL/GenBank/DDBJ whole genome shotgun (WGS) entry which is preliminary data.</text>
</comment>
<dbReference type="Gene3D" id="2.130.10.10">
    <property type="entry name" value="YVTN repeat-like/Quinoprotein amine dehydrogenase"/>
    <property type="match status" value="1"/>
</dbReference>
<dbReference type="EMBL" id="BAABGN010000013">
    <property type="protein sequence ID" value="GAA4431709.1"/>
    <property type="molecule type" value="Genomic_DNA"/>
</dbReference>
<dbReference type="PANTHER" id="PTHR30344">
    <property type="entry name" value="6-PHOSPHOGLUCONOLACTONASE-RELATED"/>
    <property type="match status" value="1"/>
</dbReference>
<gene>
    <name evidence="2" type="ORF">GCM10023169_36530</name>
</gene>
<evidence type="ECO:0000256" key="1">
    <source>
        <dbReference type="ARBA" id="ARBA00005564"/>
    </source>
</evidence>
<dbReference type="InterPro" id="IPR015943">
    <property type="entry name" value="WD40/YVTN_repeat-like_dom_sf"/>
</dbReference>
<dbReference type="Pfam" id="PF10282">
    <property type="entry name" value="Lactonase"/>
    <property type="match status" value="1"/>
</dbReference>
<evidence type="ECO:0000313" key="2">
    <source>
        <dbReference type="EMBL" id="GAA4431709.1"/>
    </source>
</evidence>
<dbReference type="InterPro" id="IPR011048">
    <property type="entry name" value="Haem_d1_sf"/>
</dbReference>
<dbReference type="InterPro" id="IPR019405">
    <property type="entry name" value="Lactonase_7-beta_prop"/>
</dbReference>
<dbReference type="SUPFAM" id="SSF51004">
    <property type="entry name" value="C-terminal (heme d1) domain of cytochrome cd1-nitrite reductase"/>
    <property type="match status" value="1"/>
</dbReference>
<dbReference type="PANTHER" id="PTHR30344:SF1">
    <property type="entry name" value="6-PHOSPHOGLUCONOLACTONASE"/>
    <property type="match status" value="1"/>
</dbReference>
<organism evidence="2 3">
    <name type="scientific">Georgenia halophila</name>
    <dbReference type="NCBI Taxonomy" id="620889"/>
    <lineage>
        <taxon>Bacteria</taxon>
        <taxon>Bacillati</taxon>
        <taxon>Actinomycetota</taxon>
        <taxon>Actinomycetes</taxon>
        <taxon>Micrococcales</taxon>
        <taxon>Bogoriellaceae</taxon>
        <taxon>Georgenia</taxon>
    </lineage>
</organism>
<name>A0ABP8LNW8_9MICO</name>
<dbReference type="InterPro" id="IPR050282">
    <property type="entry name" value="Cycloisomerase_2"/>
</dbReference>
<proteinExistence type="inferred from homology"/>